<evidence type="ECO:0000256" key="1">
    <source>
        <dbReference type="ARBA" id="ARBA00022801"/>
    </source>
</evidence>
<dbReference type="Pfam" id="PF03648">
    <property type="entry name" value="Glyco_hydro_67N"/>
    <property type="match status" value="1"/>
</dbReference>
<dbReference type="InterPro" id="IPR032287">
    <property type="entry name" value="DUF4838"/>
</dbReference>
<dbReference type="Gene3D" id="3.30.379.10">
    <property type="entry name" value="Chitobiase/beta-hexosaminidase domain 2-like"/>
    <property type="match status" value="1"/>
</dbReference>
<dbReference type="InterPro" id="IPR005154">
    <property type="entry name" value="Glyco_hydro_67_aGlcAse_N"/>
</dbReference>
<dbReference type="Gene3D" id="2.60.120.260">
    <property type="entry name" value="Galactose-binding domain-like"/>
    <property type="match status" value="1"/>
</dbReference>
<dbReference type="SUPFAM" id="SSF55545">
    <property type="entry name" value="beta-N-acetylhexosaminidase-like domain"/>
    <property type="match status" value="1"/>
</dbReference>
<comment type="caution">
    <text evidence="3">The sequence shown here is derived from an EMBL/GenBank/DDBJ whole genome shotgun (WGS) entry which is preliminary data.</text>
</comment>
<organism evidence="3 4">
    <name type="scientific">Rhabdobacter roseus</name>
    <dbReference type="NCBI Taxonomy" id="1655419"/>
    <lineage>
        <taxon>Bacteria</taxon>
        <taxon>Pseudomonadati</taxon>
        <taxon>Bacteroidota</taxon>
        <taxon>Cytophagia</taxon>
        <taxon>Cytophagales</taxon>
        <taxon>Cytophagaceae</taxon>
        <taxon>Rhabdobacter</taxon>
    </lineage>
</organism>
<gene>
    <name evidence="3" type="ORF">HNQ92_000060</name>
</gene>
<protein>
    <recommendedName>
        <fullName evidence="2">Alpha glucuronidase N-terminal domain-containing protein</fullName>
    </recommendedName>
</protein>
<keyword evidence="1" id="KW-0378">Hydrolase</keyword>
<dbReference type="PANTHER" id="PTHR47406:SF2">
    <property type="entry name" value="ALPHA GLUCURONIDASE N-TERMINAL DOMAIN-CONTAINING PROTEIN"/>
    <property type="match status" value="1"/>
</dbReference>
<dbReference type="RefSeq" id="WP_184169296.1">
    <property type="nucleotide sequence ID" value="NZ_JACHGF010000001.1"/>
</dbReference>
<evidence type="ECO:0000313" key="3">
    <source>
        <dbReference type="EMBL" id="MBB5281939.1"/>
    </source>
</evidence>
<keyword evidence="4" id="KW-1185">Reference proteome</keyword>
<dbReference type="PROSITE" id="PS51257">
    <property type="entry name" value="PROKAR_LIPOPROTEIN"/>
    <property type="match status" value="1"/>
</dbReference>
<accession>A0A840TQB3</accession>
<dbReference type="Pfam" id="PF16126">
    <property type="entry name" value="DUF4838"/>
    <property type="match status" value="1"/>
</dbReference>
<evidence type="ECO:0000259" key="2">
    <source>
        <dbReference type="Pfam" id="PF03648"/>
    </source>
</evidence>
<dbReference type="EMBL" id="JACHGF010000001">
    <property type="protein sequence ID" value="MBB5281939.1"/>
    <property type="molecule type" value="Genomic_DNA"/>
</dbReference>
<proteinExistence type="predicted"/>
<evidence type="ECO:0000313" key="4">
    <source>
        <dbReference type="Proteomes" id="UP000557307"/>
    </source>
</evidence>
<dbReference type="GO" id="GO:0045493">
    <property type="term" value="P:xylan catabolic process"/>
    <property type="evidence" value="ECO:0007669"/>
    <property type="project" value="InterPro"/>
</dbReference>
<dbReference type="InterPro" id="IPR029018">
    <property type="entry name" value="Hex-like_dom2"/>
</dbReference>
<dbReference type="AlphaFoldDB" id="A0A840TQB3"/>
<dbReference type="GO" id="GO:0046559">
    <property type="term" value="F:alpha-glucuronidase activity"/>
    <property type="evidence" value="ECO:0007669"/>
    <property type="project" value="InterPro"/>
</dbReference>
<dbReference type="PANTHER" id="PTHR47406">
    <property type="entry name" value="COAGULATION FACTOR 5/8 TYPE, C-TERMINAL"/>
    <property type="match status" value="1"/>
</dbReference>
<reference evidence="3 4" key="1">
    <citation type="submission" date="2020-08" db="EMBL/GenBank/DDBJ databases">
        <title>Genomic Encyclopedia of Type Strains, Phase IV (KMG-IV): sequencing the most valuable type-strain genomes for metagenomic binning, comparative biology and taxonomic classification.</title>
        <authorList>
            <person name="Goeker M."/>
        </authorList>
    </citation>
    <scope>NUCLEOTIDE SEQUENCE [LARGE SCALE GENOMIC DNA]</scope>
    <source>
        <strain evidence="3 4">DSM 105074</strain>
    </source>
</reference>
<sequence length="753" mass="85163">MKYLIASTVLVLTTLVAFLFFGCSSGSSLISNGKSDYKIFVSAQASQPEQYAAAELQKNLEKISGCKLEITHQAGPEERLIYVGFQEIPPAVLSGLDTARFGPEEYLIRSDGKYLLIAGGGSRGTLYGVLGYLSDYLGCRWYTREVVKVPPQSTLRLSPIEERQRPAFEYREAWYREAYDTEWAVHNRLNPSIVPIPDSLGGSYITYPFVHTFYQLVPPQRYFAQHPEYFSEIDGVRQRKDAQLCLTNPEVVKVATRQVLDWIQEQPRANVFSVDQNDGEGYCTCNNCRALDEAEGSHAGSLLAFVNQIADTVAKHHPAIKLQTLAYAYTEVPPKTIRPADNLTIRLCHYNYCSAHPIEACAHHERYRERLAQWKSIAKRITIWDYFTDFAQYLMPFPNFETLKHDVKFYADQGVIGLFAQGNNVPEQGGGEFSELRAWVFAQLMWNPEQDAQALIDEFVQQVYGAAAPYLSQYIRLLHEQVQPDSVYFSIWSQPTEVNYLGLATIQKADSLFRLAHEAAAADSALAGRVELAYLPVLYTKLFFYSIGGTAYLSRQDMPQALARFNRIIEKHHIKAIGDVPETYGNLNAFLKKVTSAAIFYTDWWIVGPFENEDLKGLATAFAPERGFVPSQTYLAKNGQQVPWRKYQDLTSGYVDFSRLFSPNEHVVAYAYRSVHLEKAQTKTFGVGSNDGVRVWINGKLVLDRPVSRKAEPNQDLITVSLPQGENTILIKVDQLKRGWGFYFAEVPSDLKL</sequence>
<name>A0A840TQB3_9BACT</name>
<feature type="domain" description="Alpha glucuronidase N-terminal" evidence="2">
    <location>
        <begin position="41"/>
        <end position="130"/>
    </location>
</feature>
<dbReference type="SUPFAM" id="SSF56988">
    <property type="entry name" value="Anthrax protective antigen"/>
    <property type="match status" value="1"/>
</dbReference>
<dbReference type="Proteomes" id="UP000557307">
    <property type="component" value="Unassembled WGS sequence"/>
</dbReference>